<keyword evidence="1" id="KW-0812">Transmembrane</keyword>
<evidence type="ECO:0000313" key="3">
    <source>
        <dbReference type="Proteomes" id="UP001187682"/>
    </source>
</evidence>
<accession>A0AAE8MPW0</accession>
<sequence>MLPVWLLSSFPGNDIFDGLKGYGADFINFLSQPHVIAVIAAWAITFTVVVSVILTLGFGPIGIGAGTRSIFYPVGTNIKVPDDD</sequence>
<dbReference type="EMBL" id="ONZQ02000001">
    <property type="protein sequence ID" value="SPN97312.1"/>
    <property type="molecule type" value="Genomic_DNA"/>
</dbReference>
<keyword evidence="1" id="KW-0472">Membrane</keyword>
<keyword evidence="1" id="KW-1133">Transmembrane helix</keyword>
<keyword evidence="3" id="KW-1185">Reference proteome</keyword>
<name>A0AAE8MPW0_9PEZI</name>
<protein>
    <submittedName>
        <fullName evidence="2">Uncharacterized protein</fullName>
    </submittedName>
</protein>
<comment type="caution">
    <text evidence="2">The sequence shown here is derived from an EMBL/GenBank/DDBJ whole genome shotgun (WGS) entry which is preliminary data.</text>
</comment>
<gene>
    <name evidence="2" type="ORF">DNG_00826</name>
</gene>
<proteinExistence type="predicted"/>
<reference evidence="2" key="1">
    <citation type="submission" date="2018-03" db="EMBL/GenBank/DDBJ databases">
        <authorList>
            <person name="Guldener U."/>
        </authorList>
    </citation>
    <scope>NUCLEOTIDE SEQUENCE</scope>
</reference>
<evidence type="ECO:0000256" key="1">
    <source>
        <dbReference type="SAM" id="Phobius"/>
    </source>
</evidence>
<evidence type="ECO:0000313" key="2">
    <source>
        <dbReference type="EMBL" id="SPN97312.1"/>
    </source>
</evidence>
<dbReference type="Proteomes" id="UP001187682">
    <property type="component" value="Unassembled WGS sequence"/>
</dbReference>
<organism evidence="2 3">
    <name type="scientific">Cephalotrichum gorgonifer</name>
    <dbReference type="NCBI Taxonomy" id="2041049"/>
    <lineage>
        <taxon>Eukaryota</taxon>
        <taxon>Fungi</taxon>
        <taxon>Dikarya</taxon>
        <taxon>Ascomycota</taxon>
        <taxon>Pezizomycotina</taxon>
        <taxon>Sordariomycetes</taxon>
        <taxon>Hypocreomycetidae</taxon>
        <taxon>Microascales</taxon>
        <taxon>Microascaceae</taxon>
        <taxon>Cephalotrichum</taxon>
    </lineage>
</organism>
<dbReference type="AlphaFoldDB" id="A0AAE8MPW0"/>
<feature type="transmembrane region" description="Helical" evidence="1">
    <location>
        <begin position="35"/>
        <end position="58"/>
    </location>
</feature>